<dbReference type="EMBL" id="JBHTJH010000010">
    <property type="protein sequence ID" value="MFD0862693.1"/>
    <property type="molecule type" value="Genomic_DNA"/>
</dbReference>
<dbReference type="RefSeq" id="WP_386408060.1">
    <property type="nucleotide sequence ID" value="NZ_JBHTJH010000010.1"/>
</dbReference>
<gene>
    <name evidence="1" type="ORF">ACFQ1M_10805</name>
</gene>
<dbReference type="Proteomes" id="UP001596978">
    <property type="component" value="Unassembled WGS sequence"/>
</dbReference>
<dbReference type="InterPro" id="IPR008551">
    <property type="entry name" value="TANGO2"/>
</dbReference>
<evidence type="ECO:0000313" key="1">
    <source>
        <dbReference type="EMBL" id="MFD0862693.1"/>
    </source>
</evidence>
<protein>
    <submittedName>
        <fullName evidence="1">NRDE family protein</fullName>
    </submittedName>
</protein>
<dbReference type="Pfam" id="PF05742">
    <property type="entry name" value="TANGO2"/>
    <property type="match status" value="1"/>
</dbReference>
<reference evidence="2" key="1">
    <citation type="journal article" date="2019" name="Int. J. Syst. Evol. Microbiol.">
        <title>The Global Catalogue of Microorganisms (GCM) 10K type strain sequencing project: providing services to taxonomists for standard genome sequencing and annotation.</title>
        <authorList>
            <consortium name="The Broad Institute Genomics Platform"/>
            <consortium name="The Broad Institute Genome Sequencing Center for Infectious Disease"/>
            <person name="Wu L."/>
            <person name="Ma J."/>
        </authorList>
    </citation>
    <scope>NUCLEOTIDE SEQUENCE [LARGE SCALE GENOMIC DNA]</scope>
    <source>
        <strain evidence="2">CCUG 62952</strain>
    </source>
</reference>
<keyword evidence="2" id="KW-1185">Reference proteome</keyword>
<proteinExistence type="predicted"/>
<organism evidence="1 2">
    <name type="scientific">Sungkyunkwania multivorans</name>
    <dbReference type="NCBI Taxonomy" id="1173618"/>
    <lineage>
        <taxon>Bacteria</taxon>
        <taxon>Pseudomonadati</taxon>
        <taxon>Bacteroidota</taxon>
        <taxon>Flavobacteriia</taxon>
        <taxon>Flavobacteriales</taxon>
        <taxon>Flavobacteriaceae</taxon>
        <taxon>Sungkyunkwania</taxon>
    </lineage>
</organism>
<name>A0ABW3CY26_9FLAO</name>
<sequence>MCTVTFIPTKKNDFILTSNRDESPMRTSLPPDFYKIEDVEVLFPKDELSGGSWIGITELNRMVCLLNGANKDHKRKLPYRMSRGEVVKSALTSNDIERHLEDLDLSGIEPFTLIVLDWNKELTLSELVWDANHRHLSRLPLSPRIWSSSTLYTDEMKVMRKQWFEAFKFKNILSAENIWRFHHEAGIGDKNTDVVLDRGFVKTTSITQVEKKDRAVQMTFEDVRTNAITSKTFELENV</sequence>
<evidence type="ECO:0000313" key="2">
    <source>
        <dbReference type="Proteomes" id="UP001596978"/>
    </source>
</evidence>
<accession>A0ABW3CY26</accession>
<dbReference type="PANTHER" id="PTHR17985:SF8">
    <property type="entry name" value="TRANSPORT AND GOLGI ORGANIZATION PROTEIN 2 HOMOLOG"/>
    <property type="match status" value="1"/>
</dbReference>
<dbReference type="PANTHER" id="PTHR17985">
    <property type="entry name" value="SER/THR-RICH PROTEIN T10 IN DGCR REGION"/>
    <property type="match status" value="1"/>
</dbReference>
<comment type="caution">
    <text evidence="1">The sequence shown here is derived from an EMBL/GenBank/DDBJ whole genome shotgun (WGS) entry which is preliminary data.</text>
</comment>